<name>A0AAV7LMM4_PLEWA</name>
<evidence type="ECO:0000313" key="1">
    <source>
        <dbReference type="EMBL" id="KAJ1091780.1"/>
    </source>
</evidence>
<feature type="non-terminal residue" evidence="1">
    <location>
        <position position="50"/>
    </location>
</feature>
<accession>A0AAV7LMM4</accession>
<reference evidence="1" key="1">
    <citation type="journal article" date="2022" name="bioRxiv">
        <title>Sequencing and chromosome-scale assembly of the giantPleurodeles waltlgenome.</title>
        <authorList>
            <person name="Brown T."/>
            <person name="Elewa A."/>
            <person name="Iarovenko S."/>
            <person name="Subramanian E."/>
            <person name="Araus A.J."/>
            <person name="Petzold A."/>
            <person name="Susuki M."/>
            <person name="Suzuki K.-i.T."/>
            <person name="Hayashi T."/>
            <person name="Toyoda A."/>
            <person name="Oliveira C."/>
            <person name="Osipova E."/>
            <person name="Leigh N.D."/>
            <person name="Simon A."/>
            <person name="Yun M.H."/>
        </authorList>
    </citation>
    <scope>NUCLEOTIDE SEQUENCE</scope>
    <source>
        <strain evidence="1">20211129_DDA</strain>
        <tissue evidence="1">Liver</tissue>
    </source>
</reference>
<sequence length="50" mass="5561">QAWASQNATQGSPHNIQLPVCLVYIDIAFLHCFTLFSTNNSIHCTLTCTH</sequence>
<dbReference type="Proteomes" id="UP001066276">
    <property type="component" value="Chromosome 11"/>
</dbReference>
<gene>
    <name evidence="1" type="ORF">NDU88_004895</name>
</gene>
<proteinExistence type="predicted"/>
<evidence type="ECO:0000313" key="2">
    <source>
        <dbReference type="Proteomes" id="UP001066276"/>
    </source>
</evidence>
<feature type="non-terminal residue" evidence="1">
    <location>
        <position position="1"/>
    </location>
</feature>
<dbReference type="AlphaFoldDB" id="A0AAV7LMM4"/>
<keyword evidence="2" id="KW-1185">Reference proteome</keyword>
<protein>
    <submittedName>
        <fullName evidence="1">Uncharacterized protein</fullName>
    </submittedName>
</protein>
<organism evidence="1 2">
    <name type="scientific">Pleurodeles waltl</name>
    <name type="common">Iberian ribbed newt</name>
    <dbReference type="NCBI Taxonomy" id="8319"/>
    <lineage>
        <taxon>Eukaryota</taxon>
        <taxon>Metazoa</taxon>
        <taxon>Chordata</taxon>
        <taxon>Craniata</taxon>
        <taxon>Vertebrata</taxon>
        <taxon>Euteleostomi</taxon>
        <taxon>Amphibia</taxon>
        <taxon>Batrachia</taxon>
        <taxon>Caudata</taxon>
        <taxon>Salamandroidea</taxon>
        <taxon>Salamandridae</taxon>
        <taxon>Pleurodelinae</taxon>
        <taxon>Pleurodeles</taxon>
    </lineage>
</organism>
<comment type="caution">
    <text evidence="1">The sequence shown here is derived from an EMBL/GenBank/DDBJ whole genome shotgun (WGS) entry which is preliminary data.</text>
</comment>
<dbReference type="EMBL" id="JANPWB010000015">
    <property type="protein sequence ID" value="KAJ1091780.1"/>
    <property type="molecule type" value="Genomic_DNA"/>
</dbReference>